<dbReference type="InterPro" id="IPR043129">
    <property type="entry name" value="ATPase_NBD"/>
</dbReference>
<dbReference type="SUPFAM" id="SSF53067">
    <property type="entry name" value="Actin-like ATPase domain"/>
    <property type="match status" value="2"/>
</dbReference>
<dbReference type="AlphaFoldDB" id="A0A9N9YX33"/>
<reference evidence="2" key="1">
    <citation type="submission" date="2021-10" db="EMBL/GenBank/DDBJ databases">
        <authorList>
            <person name="Piombo E."/>
        </authorList>
    </citation>
    <scope>NUCLEOTIDE SEQUENCE</scope>
</reference>
<dbReference type="InterPro" id="IPR004000">
    <property type="entry name" value="Actin"/>
</dbReference>
<dbReference type="PANTHER" id="PTHR11937">
    <property type="entry name" value="ACTIN"/>
    <property type="match status" value="1"/>
</dbReference>
<dbReference type="Gene3D" id="3.30.420.40">
    <property type="match status" value="2"/>
</dbReference>
<dbReference type="FunFam" id="3.30.420.40:FF:000050">
    <property type="entry name" value="Actin, alpha skeletal muscle"/>
    <property type="match status" value="1"/>
</dbReference>
<proteinExistence type="inferred from homology"/>
<keyword evidence="3" id="KW-1185">Reference proteome</keyword>
<name>A0A9N9YX33_9HYPO</name>
<protein>
    <recommendedName>
        <fullName evidence="4">Actin</fullName>
    </recommendedName>
</protein>
<gene>
    <name evidence="2" type="ORF">CRHIZ90672A_00012343</name>
</gene>
<evidence type="ECO:0000313" key="3">
    <source>
        <dbReference type="Proteomes" id="UP000696573"/>
    </source>
</evidence>
<dbReference type="EMBL" id="CABFNQ020000764">
    <property type="protein sequence ID" value="CAH0041931.1"/>
    <property type="molecule type" value="Genomic_DNA"/>
</dbReference>
<evidence type="ECO:0000313" key="2">
    <source>
        <dbReference type="EMBL" id="CAH0041931.1"/>
    </source>
</evidence>
<sequence length="389" mass="42445">MQDNDLPLGYPRAIVIDNGSHTIRGGLSGEKTPSAVFPQYTHKPQLTSLFLSAFIAQGQIDWYAGEEVDESRIGFSSPRNPVDNGIITNADDMELLWKHLFYKKLKCDTEGSSILLTEPALNSKGSRERAVITLFEYFNIGALNLSTQESLALYASGRNTGLVVDSGLYSTRVIPIYEGLVLRHGIQRLDIGGQQVTGYFIQTLQDSGHGLETRRERTLAANLKEEYCYVAQDFEGEARAFQEGHNLPTATSYTLADGKAITVGKERLLAPEVLFQPHLMGLNGEAGIQHLAAASIAKSDVSIKDILYGNIVLAGGSSMFPGIESRMQAEMTRLVPSPARVGVHAPAERKHSAWIGGAMLSSLSTFQGMCILAADYNEIGPSIVHRRFL</sequence>
<accession>A0A9N9YX33</accession>
<dbReference type="Gene3D" id="3.90.640.10">
    <property type="entry name" value="Actin, Chain A, domain 4"/>
    <property type="match status" value="1"/>
</dbReference>
<evidence type="ECO:0008006" key="4">
    <source>
        <dbReference type="Google" id="ProtNLM"/>
    </source>
</evidence>
<dbReference type="Pfam" id="PF00022">
    <property type="entry name" value="Actin"/>
    <property type="match status" value="1"/>
</dbReference>
<evidence type="ECO:0000256" key="1">
    <source>
        <dbReference type="RuleBase" id="RU000487"/>
    </source>
</evidence>
<dbReference type="Proteomes" id="UP000696573">
    <property type="component" value="Unassembled WGS sequence"/>
</dbReference>
<dbReference type="SMART" id="SM00268">
    <property type="entry name" value="ACTIN"/>
    <property type="match status" value="1"/>
</dbReference>
<comment type="similarity">
    <text evidence="1">Belongs to the actin family.</text>
</comment>
<dbReference type="PRINTS" id="PR00190">
    <property type="entry name" value="ACTIN"/>
</dbReference>
<organism evidence="2 3">
    <name type="scientific">Clonostachys rhizophaga</name>
    <dbReference type="NCBI Taxonomy" id="160324"/>
    <lineage>
        <taxon>Eukaryota</taxon>
        <taxon>Fungi</taxon>
        <taxon>Dikarya</taxon>
        <taxon>Ascomycota</taxon>
        <taxon>Pezizomycotina</taxon>
        <taxon>Sordariomycetes</taxon>
        <taxon>Hypocreomycetidae</taxon>
        <taxon>Hypocreales</taxon>
        <taxon>Bionectriaceae</taxon>
        <taxon>Clonostachys</taxon>
    </lineage>
</organism>
<dbReference type="OrthoDB" id="5134193at2759"/>
<comment type="caution">
    <text evidence="2">The sequence shown here is derived from an EMBL/GenBank/DDBJ whole genome shotgun (WGS) entry which is preliminary data.</text>
</comment>